<organism evidence="2 3">
    <name type="scientific">Symbiodinium pilosum</name>
    <name type="common">Dinoflagellate</name>
    <dbReference type="NCBI Taxonomy" id="2952"/>
    <lineage>
        <taxon>Eukaryota</taxon>
        <taxon>Sar</taxon>
        <taxon>Alveolata</taxon>
        <taxon>Dinophyceae</taxon>
        <taxon>Suessiales</taxon>
        <taxon>Symbiodiniaceae</taxon>
        <taxon>Symbiodinium</taxon>
    </lineage>
</organism>
<evidence type="ECO:0000256" key="1">
    <source>
        <dbReference type="SAM" id="MobiDB-lite"/>
    </source>
</evidence>
<sequence>MAKEAKVEFLTRLIQEATGFLKDAVAPGTSKPSVQGLSDSEEEGPEPLKLTAQDILSGRQAVDVTKG</sequence>
<comment type="caution">
    <text evidence="2">The sequence shown here is derived from an EMBL/GenBank/DDBJ whole genome shotgun (WGS) entry which is preliminary data.</text>
</comment>
<name>A0A812VEG7_SYMPI</name>
<keyword evidence="3" id="KW-1185">Reference proteome</keyword>
<accession>A0A812VEG7</accession>
<proteinExistence type="predicted"/>
<evidence type="ECO:0000313" key="2">
    <source>
        <dbReference type="EMBL" id="CAE7631561.1"/>
    </source>
</evidence>
<reference evidence="2" key="1">
    <citation type="submission" date="2021-02" db="EMBL/GenBank/DDBJ databases">
        <authorList>
            <person name="Dougan E. K."/>
            <person name="Rhodes N."/>
            <person name="Thang M."/>
            <person name="Chan C."/>
        </authorList>
    </citation>
    <scope>NUCLEOTIDE SEQUENCE</scope>
</reference>
<evidence type="ECO:0000313" key="3">
    <source>
        <dbReference type="Proteomes" id="UP000649617"/>
    </source>
</evidence>
<dbReference type="AlphaFoldDB" id="A0A812VEG7"/>
<dbReference type="Proteomes" id="UP000649617">
    <property type="component" value="Unassembled WGS sequence"/>
</dbReference>
<gene>
    <name evidence="2" type="primary">adk</name>
    <name evidence="2" type="ORF">SPIL2461_LOCUS16574</name>
</gene>
<protein>
    <submittedName>
        <fullName evidence="2">Adk protein</fullName>
    </submittedName>
</protein>
<feature type="region of interest" description="Disordered" evidence="1">
    <location>
        <begin position="24"/>
        <end position="55"/>
    </location>
</feature>
<dbReference type="EMBL" id="CAJNIZ010042673">
    <property type="protein sequence ID" value="CAE7631561.1"/>
    <property type="molecule type" value="Genomic_DNA"/>
</dbReference>